<evidence type="ECO:0000256" key="4">
    <source>
        <dbReference type="ARBA" id="ARBA00022448"/>
    </source>
</evidence>
<evidence type="ECO:0000256" key="7">
    <source>
        <dbReference type="ARBA" id="ARBA00022989"/>
    </source>
</evidence>
<evidence type="ECO:0000256" key="1">
    <source>
        <dbReference type="ARBA" id="ARBA00003019"/>
    </source>
</evidence>
<dbReference type="Gene3D" id="1.20.1250.20">
    <property type="entry name" value="MFS general substrate transporter like domains"/>
    <property type="match status" value="2"/>
</dbReference>
<dbReference type="InterPro" id="IPR036259">
    <property type="entry name" value="MFS_trans_sf"/>
</dbReference>
<evidence type="ECO:0000256" key="10">
    <source>
        <dbReference type="ARBA" id="ARBA00030646"/>
    </source>
</evidence>
<feature type="transmembrane region" description="Helical" evidence="12">
    <location>
        <begin position="133"/>
        <end position="154"/>
    </location>
</feature>
<keyword evidence="7 12" id="KW-1133">Transmembrane helix</keyword>
<feature type="transmembrane region" description="Helical" evidence="12">
    <location>
        <begin position="275"/>
        <end position="296"/>
    </location>
</feature>
<dbReference type="Proteomes" id="UP001187734">
    <property type="component" value="Unassembled WGS sequence"/>
</dbReference>
<dbReference type="Pfam" id="PF05631">
    <property type="entry name" value="MFS_5"/>
    <property type="match status" value="1"/>
</dbReference>
<keyword evidence="4" id="KW-0813">Transport</keyword>
<dbReference type="SUPFAM" id="SSF103473">
    <property type="entry name" value="MFS general substrate transporter"/>
    <property type="match status" value="1"/>
</dbReference>
<evidence type="ECO:0000256" key="9">
    <source>
        <dbReference type="ARBA" id="ARBA00023136"/>
    </source>
</evidence>
<evidence type="ECO:0000256" key="3">
    <source>
        <dbReference type="ARBA" id="ARBA00021242"/>
    </source>
</evidence>
<keyword evidence="14" id="KW-1185">Reference proteome</keyword>
<comment type="subcellular location">
    <subcellularLocation>
        <location evidence="2">Cell membrane</location>
        <topology evidence="2">Multi-pass membrane protein</topology>
    </subcellularLocation>
</comment>
<reference evidence="13" key="1">
    <citation type="submission" date="2018-03" db="EMBL/GenBank/DDBJ databases">
        <authorList>
            <person name="Guldener U."/>
        </authorList>
    </citation>
    <scope>NUCLEOTIDE SEQUENCE</scope>
</reference>
<evidence type="ECO:0000256" key="11">
    <source>
        <dbReference type="ARBA" id="ARBA00032555"/>
    </source>
</evidence>
<sequence>MDYYTSTLLILFILLIFAAYRHYMHALSGLVLMSADEANRLDLMDDEIHDFNHETTAERYFNFRSNFLLAYGLAIAADWLQASYMYSGLKNSHRLSEPVIAALFATGFVFAGTSTLFIGSIVDKYGTKAMCRYYFVISSLSCLTMLSGSVPLLFVSRALGGISNTILYSAFETWMVAEYHKQGFADCVGALNVMHSSIAITNGFVAVGSGVVAQMFASVFGSQLAPFVVSLICLGIALMIITRSWAENLGTTGKNSGVTTMKTARVIDLLRDPSVVAITFALCFFECSMSVVIYSWPQTIMSARTQAWTWGNPPFGIMFSSFMGASALGSFLSAYVSREGNSAQLSSRTVQLALATSATALLLTIVSQGEMGRFWAFCLFELCVGMYLPSIAYLKDRLVQEERQKQLFALMRAPLNILIVLCLTTTSQGDQAREDIFMTCSGLLLVTVVLVARCVPKSSRSD</sequence>
<dbReference type="GO" id="GO:0006811">
    <property type="term" value="P:monoatomic ion transport"/>
    <property type="evidence" value="ECO:0007669"/>
    <property type="project" value="UniProtKB-KW"/>
</dbReference>
<evidence type="ECO:0000256" key="12">
    <source>
        <dbReference type="SAM" id="Phobius"/>
    </source>
</evidence>
<keyword evidence="6 12" id="KW-0812">Transmembrane</keyword>
<dbReference type="InterPro" id="IPR008509">
    <property type="entry name" value="MOT2/MFSD5"/>
</dbReference>
<protein>
    <recommendedName>
        <fullName evidence="3">Molybdate-anion transporter</fullName>
    </recommendedName>
    <alternativeName>
        <fullName evidence="10">Major facilitator superfamily domain-containing protein 5</fullName>
    </alternativeName>
    <alternativeName>
        <fullName evidence="11">Molybdate transporter 2 homolog</fullName>
    </alternativeName>
</protein>
<accession>A0AAE8M194</accession>
<proteinExistence type="predicted"/>
<feature type="transmembrane region" description="Helical" evidence="12">
    <location>
        <begin position="436"/>
        <end position="455"/>
    </location>
</feature>
<comment type="caution">
    <text evidence="13">The sequence shown here is derived from an EMBL/GenBank/DDBJ whole genome shotgun (WGS) entry which is preliminary data.</text>
</comment>
<feature type="transmembrane region" description="Helical" evidence="12">
    <location>
        <begin position="68"/>
        <end position="87"/>
    </location>
</feature>
<feature type="transmembrane region" description="Helical" evidence="12">
    <location>
        <begin position="99"/>
        <end position="121"/>
    </location>
</feature>
<feature type="transmembrane region" description="Helical" evidence="12">
    <location>
        <begin position="316"/>
        <end position="337"/>
    </location>
</feature>
<evidence type="ECO:0000256" key="2">
    <source>
        <dbReference type="ARBA" id="ARBA00004651"/>
    </source>
</evidence>
<evidence type="ECO:0000313" key="13">
    <source>
        <dbReference type="EMBL" id="SPJ72277.1"/>
    </source>
</evidence>
<dbReference type="PANTHER" id="PTHR23516">
    <property type="entry name" value="SAM (S-ADENOSYL METHIONINE) TRANSPORTER"/>
    <property type="match status" value="1"/>
</dbReference>
<organism evidence="13 14">
    <name type="scientific">Fusarium torulosum</name>
    <dbReference type="NCBI Taxonomy" id="33205"/>
    <lineage>
        <taxon>Eukaryota</taxon>
        <taxon>Fungi</taxon>
        <taxon>Dikarya</taxon>
        <taxon>Ascomycota</taxon>
        <taxon>Pezizomycotina</taxon>
        <taxon>Sordariomycetes</taxon>
        <taxon>Hypocreomycetidae</taxon>
        <taxon>Hypocreales</taxon>
        <taxon>Nectriaceae</taxon>
        <taxon>Fusarium</taxon>
    </lineage>
</organism>
<evidence type="ECO:0000256" key="8">
    <source>
        <dbReference type="ARBA" id="ARBA00023065"/>
    </source>
</evidence>
<evidence type="ECO:0000256" key="6">
    <source>
        <dbReference type="ARBA" id="ARBA00022692"/>
    </source>
</evidence>
<name>A0AAE8M194_9HYPO</name>
<gene>
    <name evidence="13" type="ORF">FTOL_02005</name>
</gene>
<dbReference type="AlphaFoldDB" id="A0AAE8M194"/>
<keyword evidence="9 12" id="KW-0472">Membrane</keyword>
<dbReference type="EMBL" id="ONZP01000056">
    <property type="protein sequence ID" value="SPJ72277.1"/>
    <property type="molecule type" value="Genomic_DNA"/>
</dbReference>
<dbReference type="PANTHER" id="PTHR23516:SF1">
    <property type="entry name" value="MOLYBDATE-ANION TRANSPORTER"/>
    <property type="match status" value="1"/>
</dbReference>
<evidence type="ECO:0000256" key="5">
    <source>
        <dbReference type="ARBA" id="ARBA00022475"/>
    </source>
</evidence>
<dbReference type="GO" id="GO:0015098">
    <property type="term" value="F:molybdate ion transmembrane transporter activity"/>
    <property type="evidence" value="ECO:0007669"/>
    <property type="project" value="InterPro"/>
</dbReference>
<feature type="transmembrane region" description="Helical" evidence="12">
    <location>
        <begin position="6"/>
        <end position="23"/>
    </location>
</feature>
<feature type="transmembrane region" description="Helical" evidence="12">
    <location>
        <begin position="224"/>
        <end position="246"/>
    </location>
</feature>
<dbReference type="GO" id="GO:0005886">
    <property type="term" value="C:plasma membrane"/>
    <property type="evidence" value="ECO:0007669"/>
    <property type="project" value="UniProtKB-SubCell"/>
</dbReference>
<feature type="transmembrane region" description="Helical" evidence="12">
    <location>
        <begin position="374"/>
        <end position="394"/>
    </location>
</feature>
<comment type="function">
    <text evidence="1">Mediates high-affinity intracellular uptake of the rare oligo-element molybdenum.</text>
</comment>
<feature type="transmembrane region" description="Helical" evidence="12">
    <location>
        <begin position="406"/>
        <end position="424"/>
    </location>
</feature>
<keyword evidence="8" id="KW-0406">Ion transport</keyword>
<keyword evidence="5" id="KW-1003">Cell membrane</keyword>
<evidence type="ECO:0000313" key="14">
    <source>
        <dbReference type="Proteomes" id="UP001187734"/>
    </source>
</evidence>